<reference evidence="7 8" key="1">
    <citation type="submission" date="2020-10" db="EMBL/GenBank/DDBJ databases">
        <title>Pygocentrus nattereri (red-bellied piranha) genome, fPygNat1, primary haplotype.</title>
        <authorList>
            <person name="Myers G."/>
            <person name="Meyer A."/>
            <person name="Karagic N."/>
            <person name="Pippel M."/>
            <person name="Winkler S."/>
            <person name="Tracey A."/>
            <person name="Wood J."/>
            <person name="Formenti G."/>
            <person name="Howe K."/>
            <person name="Fedrigo O."/>
            <person name="Jarvis E.D."/>
        </authorList>
    </citation>
    <scope>NUCLEOTIDE SEQUENCE [LARGE SCALE GENOMIC DNA]</scope>
</reference>
<dbReference type="InterPro" id="IPR027417">
    <property type="entry name" value="P-loop_NTPase"/>
</dbReference>
<dbReference type="GO" id="GO:0005525">
    <property type="term" value="F:GTP binding"/>
    <property type="evidence" value="ECO:0007669"/>
    <property type="project" value="UniProtKB-KW"/>
</dbReference>
<evidence type="ECO:0000256" key="5">
    <source>
        <dbReference type="SAM" id="MobiDB-lite"/>
    </source>
</evidence>
<accession>A0AAR2JTM7</accession>
<keyword evidence="2" id="KW-0547">Nucleotide-binding</keyword>
<dbReference type="Proteomes" id="UP001501920">
    <property type="component" value="Chromosome 23"/>
</dbReference>
<feature type="compositionally biased region" description="Polar residues" evidence="5">
    <location>
        <begin position="267"/>
        <end position="280"/>
    </location>
</feature>
<dbReference type="Gene3D" id="3.40.50.300">
    <property type="entry name" value="P-loop containing nucleotide triphosphate hydrolases"/>
    <property type="match status" value="1"/>
</dbReference>
<comment type="similarity">
    <text evidence="1">Belongs to the TRAFAC class TrmE-Era-EngA-EngB-Septin-like GTPase superfamily. AIG1/Toc34/Toc159-like paraseptin GTPase family. IAN subfamily.</text>
</comment>
<evidence type="ECO:0000259" key="6">
    <source>
        <dbReference type="PROSITE" id="PS51720"/>
    </source>
</evidence>
<feature type="compositionally biased region" description="Basic and acidic residues" evidence="5">
    <location>
        <begin position="637"/>
        <end position="648"/>
    </location>
</feature>
<reference evidence="7" key="3">
    <citation type="submission" date="2025-09" db="UniProtKB">
        <authorList>
            <consortium name="Ensembl"/>
        </authorList>
    </citation>
    <scope>IDENTIFICATION</scope>
</reference>
<reference evidence="7" key="2">
    <citation type="submission" date="2025-08" db="UniProtKB">
        <authorList>
            <consortium name="Ensembl"/>
        </authorList>
    </citation>
    <scope>IDENTIFICATION</scope>
</reference>
<keyword evidence="4" id="KW-0175">Coiled coil</keyword>
<dbReference type="PANTHER" id="PTHR10903:SF170">
    <property type="entry name" value="GTPASE IMAP FAMILY MEMBER 7"/>
    <property type="match status" value="1"/>
</dbReference>
<feature type="coiled-coil region" evidence="4">
    <location>
        <begin position="525"/>
        <end position="574"/>
    </location>
</feature>
<dbReference type="GeneTree" id="ENSGT01140000282522"/>
<evidence type="ECO:0000256" key="2">
    <source>
        <dbReference type="ARBA" id="ARBA00022741"/>
    </source>
</evidence>
<dbReference type="Gene3D" id="1.20.1170.10">
    <property type="match status" value="1"/>
</dbReference>
<dbReference type="InterPro" id="IPR006703">
    <property type="entry name" value="G_AIG1"/>
</dbReference>
<dbReference type="PANTHER" id="PTHR10903">
    <property type="entry name" value="GTPASE, IMAP FAMILY MEMBER-RELATED"/>
    <property type="match status" value="1"/>
</dbReference>
<evidence type="ECO:0000313" key="8">
    <source>
        <dbReference type="Proteomes" id="UP001501920"/>
    </source>
</evidence>
<protein>
    <recommendedName>
        <fullName evidence="6">AIG1-type G domain-containing protein</fullName>
    </recommendedName>
</protein>
<feature type="compositionally biased region" description="Polar residues" evidence="5">
    <location>
        <begin position="616"/>
        <end position="630"/>
    </location>
</feature>
<feature type="compositionally biased region" description="Basic and acidic residues" evidence="5">
    <location>
        <begin position="281"/>
        <end position="292"/>
    </location>
</feature>
<dbReference type="FunFam" id="3.40.50.300:FF:002274">
    <property type="entry name" value="Si:dkeyp-69e1.8"/>
    <property type="match status" value="1"/>
</dbReference>
<evidence type="ECO:0000256" key="1">
    <source>
        <dbReference type="ARBA" id="ARBA00008535"/>
    </source>
</evidence>
<dbReference type="InterPro" id="IPR045058">
    <property type="entry name" value="GIMA/IAN/Toc"/>
</dbReference>
<feature type="region of interest" description="Disordered" evidence="5">
    <location>
        <begin position="257"/>
        <end position="298"/>
    </location>
</feature>
<sequence>MPTTIDVQLGLRSLFPIAFTSLFKSSSRPAPSLTITDLQVKKLQQRNEALKAFLKKVKDTLTQIIADAPKHQRQLENYPLGALSELLRETENQLRGEETTEEEQQDTDAQTAGCREKASGELKYLHCVFGNTLRADEEYLRKLKEGIPGMKEASNVEESDVILVFCAVASRAGTDIKAALEKLQHLSDSKPAVLVVLHHTFNPDCTVPDSSSAVPRQRTLTVDCLFHEDQGLLRSWRNQAALDKVTDWIKSEVKKLDEPQKRKSATLPGSSPITTASQEQQDMRAQRPESDRATSTSRYSELRLVLLGRTGSGKTAVGNTILGSENSQAGTPATAQEITRRQGSVGVKALTVLDTPDGFFSGLSQDEIRNIVHLSAPGPHAFLIVIPVKGSTGEERGMVEKMEEIFGDICWRNTIVLLTVTDEEQKSNVEEFIRSGNQEVQRLVEKCGNRFHCLNIKDSGDGSQVRHLLEKIEKMLEENTERFYSSGIYQEIREMEKRIIKSVSTNTKEDIQRHEEHIEGMAKKIAEFKGTCKEVAQQLERTKKEVKNQCEKMKKKTAELEQRYEQDIQQMKEEYDGEGWKADEKELMKIILPEVHFMLWDLKMREWKQVRRQVEPSKQTKGIQTESLKQSTEEPEERSSITDQRRISSSDPEGVETSEEASDEYVHLYISPADEDDDKDQSPETEGATSSAT</sequence>
<feature type="coiled-coil region" evidence="4">
    <location>
        <begin position="40"/>
        <end position="107"/>
    </location>
</feature>
<evidence type="ECO:0000313" key="7">
    <source>
        <dbReference type="Ensembl" id="ENSPNAP00000055360.1"/>
    </source>
</evidence>
<keyword evidence="3" id="KW-0342">GTP-binding</keyword>
<feature type="region of interest" description="Disordered" evidence="5">
    <location>
        <begin position="612"/>
        <end position="693"/>
    </location>
</feature>
<dbReference type="Pfam" id="PF04548">
    <property type="entry name" value="AIG1"/>
    <property type="match status" value="1"/>
</dbReference>
<evidence type="ECO:0000256" key="3">
    <source>
        <dbReference type="ARBA" id="ARBA00023134"/>
    </source>
</evidence>
<proteinExistence type="inferred from homology"/>
<organism evidence="7 8">
    <name type="scientific">Pygocentrus nattereri</name>
    <name type="common">Red-bellied piranha</name>
    <dbReference type="NCBI Taxonomy" id="42514"/>
    <lineage>
        <taxon>Eukaryota</taxon>
        <taxon>Metazoa</taxon>
        <taxon>Chordata</taxon>
        <taxon>Craniata</taxon>
        <taxon>Vertebrata</taxon>
        <taxon>Euteleostomi</taxon>
        <taxon>Actinopterygii</taxon>
        <taxon>Neopterygii</taxon>
        <taxon>Teleostei</taxon>
        <taxon>Ostariophysi</taxon>
        <taxon>Characiformes</taxon>
        <taxon>Characoidei</taxon>
        <taxon>Pygocentrus</taxon>
    </lineage>
</organism>
<feature type="domain" description="AIG1-type G" evidence="6">
    <location>
        <begin position="299"/>
        <end position="493"/>
    </location>
</feature>
<dbReference type="AlphaFoldDB" id="A0AAR2JTM7"/>
<dbReference type="Ensembl" id="ENSPNAT00000062087.1">
    <property type="protein sequence ID" value="ENSPNAP00000055360.1"/>
    <property type="gene ID" value="ENSPNAG00000030898.1"/>
</dbReference>
<evidence type="ECO:0000256" key="4">
    <source>
        <dbReference type="SAM" id="Coils"/>
    </source>
</evidence>
<dbReference type="SUPFAM" id="SSF52540">
    <property type="entry name" value="P-loop containing nucleoside triphosphate hydrolases"/>
    <property type="match status" value="1"/>
</dbReference>
<keyword evidence="8" id="KW-1185">Reference proteome</keyword>
<name>A0AAR2JTM7_PYGNA</name>
<gene>
    <name evidence="7" type="primary">SPECC1</name>
</gene>
<dbReference type="PROSITE" id="PS51720">
    <property type="entry name" value="G_AIG1"/>
    <property type="match status" value="1"/>
</dbReference>
<feature type="compositionally biased region" description="Acidic residues" evidence="5">
    <location>
        <begin position="653"/>
        <end position="663"/>
    </location>
</feature>